<protein>
    <submittedName>
        <fullName evidence="1">Uncharacterized protein</fullName>
    </submittedName>
</protein>
<sequence>MAASTSTLMLAINLEKCDHQKGCQLMRVTPTSSSAADIFKELHGPVDPQRYGVKFVVGTSLEGTSFWEVLVSYVY</sequence>
<proteinExistence type="predicted"/>
<gene>
    <name evidence="1" type="ORF">DPMN_022876</name>
</gene>
<comment type="caution">
    <text evidence="1">The sequence shown here is derived from an EMBL/GenBank/DDBJ whole genome shotgun (WGS) entry which is preliminary data.</text>
</comment>
<organism evidence="1 2">
    <name type="scientific">Dreissena polymorpha</name>
    <name type="common">Zebra mussel</name>
    <name type="synonym">Mytilus polymorpha</name>
    <dbReference type="NCBI Taxonomy" id="45954"/>
    <lineage>
        <taxon>Eukaryota</taxon>
        <taxon>Metazoa</taxon>
        <taxon>Spiralia</taxon>
        <taxon>Lophotrochozoa</taxon>
        <taxon>Mollusca</taxon>
        <taxon>Bivalvia</taxon>
        <taxon>Autobranchia</taxon>
        <taxon>Heteroconchia</taxon>
        <taxon>Euheterodonta</taxon>
        <taxon>Imparidentia</taxon>
        <taxon>Neoheterodontei</taxon>
        <taxon>Myida</taxon>
        <taxon>Dreissenoidea</taxon>
        <taxon>Dreissenidae</taxon>
        <taxon>Dreissena</taxon>
    </lineage>
</organism>
<evidence type="ECO:0000313" key="1">
    <source>
        <dbReference type="EMBL" id="KAH3898639.1"/>
    </source>
</evidence>
<dbReference type="EMBL" id="JAIWYP010000001">
    <property type="protein sequence ID" value="KAH3898639.1"/>
    <property type="molecule type" value="Genomic_DNA"/>
</dbReference>
<reference evidence="1" key="1">
    <citation type="journal article" date="2019" name="bioRxiv">
        <title>The Genome of the Zebra Mussel, Dreissena polymorpha: A Resource for Invasive Species Research.</title>
        <authorList>
            <person name="McCartney M.A."/>
            <person name="Auch B."/>
            <person name="Kono T."/>
            <person name="Mallez S."/>
            <person name="Zhang Y."/>
            <person name="Obille A."/>
            <person name="Becker A."/>
            <person name="Abrahante J.E."/>
            <person name="Garbe J."/>
            <person name="Badalamenti J.P."/>
            <person name="Herman A."/>
            <person name="Mangelson H."/>
            <person name="Liachko I."/>
            <person name="Sullivan S."/>
            <person name="Sone E.D."/>
            <person name="Koren S."/>
            <person name="Silverstein K.A.T."/>
            <person name="Beckman K.B."/>
            <person name="Gohl D.M."/>
        </authorList>
    </citation>
    <scope>NUCLEOTIDE SEQUENCE</scope>
    <source>
        <strain evidence="1">Duluth1</strain>
        <tissue evidence="1">Whole animal</tissue>
    </source>
</reference>
<evidence type="ECO:0000313" key="2">
    <source>
        <dbReference type="Proteomes" id="UP000828390"/>
    </source>
</evidence>
<accession>A0A9D4NQP2</accession>
<dbReference type="AlphaFoldDB" id="A0A9D4NQP2"/>
<dbReference type="Proteomes" id="UP000828390">
    <property type="component" value="Unassembled WGS sequence"/>
</dbReference>
<name>A0A9D4NQP2_DREPO</name>
<keyword evidence="2" id="KW-1185">Reference proteome</keyword>
<reference evidence="1" key="2">
    <citation type="submission" date="2020-11" db="EMBL/GenBank/DDBJ databases">
        <authorList>
            <person name="McCartney M.A."/>
            <person name="Auch B."/>
            <person name="Kono T."/>
            <person name="Mallez S."/>
            <person name="Becker A."/>
            <person name="Gohl D.M."/>
            <person name="Silverstein K.A.T."/>
            <person name="Koren S."/>
            <person name="Bechman K.B."/>
            <person name="Herman A."/>
            <person name="Abrahante J.E."/>
            <person name="Garbe J."/>
        </authorList>
    </citation>
    <scope>NUCLEOTIDE SEQUENCE</scope>
    <source>
        <strain evidence="1">Duluth1</strain>
        <tissue evidence="1">Whole animal</tissue>
    </source>
</reference>